<feature type="region of interest" description="Disordered" evidence="1">
    <location>
        <begin position="1"/>
        <end position="160"/>
    </location>
</feature>
<evidence type="ECO:0000256" key="1">
    <source>
        <dbReference type="SAM" id="MobiDB-lite"/>
    </source>
</evidence>
<dbReference type="GO" id="GO:0016301">
    <property type="term" value="F:kinase activity"/>
    <property type="evidence" value="ECO:0007669"/>
    <property type="project" value="UniProtKB-KW"/>
</dbReference>
<feature type="non-terminal residue" evidence="2">
    <location>
        <position position="1"/>
    </location>
</feature>
<reference evidence="2" key="1">
    <citation type="submission" date="2020-02" db="EMBL/GenBank/DDBJ databases">
        <authorList>
            <person name="Meier V. D."/>
        </authorList>
    </citation>
    <scope>NUCLEOTIDE SEQUENCE</scope>
    <source>
        <strain evidence="2">AVDCRST_MAG37</strain>
    </source>
</reference>
<protein>
    <submittedName>
        <fullName evidence="2">Two-component system sensor histidine kinase</fullName>
    </submittedName>
</protein>
<dbReference type="EMBL" id="CADCVD010000172">
    <property type="protein sequence ID" value="CAA9458702.1"/>
    <property type="molecule type" value="Genomic_DNA"/>
</dbReference>
<proteinExistence type="predicted"/>
<gene>
    <name evidence="2" type="ORF">AVDCRST_MAG37-3422</name>
</gene>
<feature type="compositionally biased region" description="Basic and acidic residues" evidence="1">
    <location>
        <begin position="107"/>
        <end position="119"/>
    </location>
</feature>
<keyword evidence="2" id="KW-0418">Kinase</keyword>
<feature type="region of interest" description="Disordered" evidence="1">
    <location>
        <begin position="180"/>
        <end position="201"/>
    </location>
</feature>
<sequence>AEDQQGAARQGGPLHHGGVQESGDFRDLQDQRSLKGPGQAGARQRHDARSARTDQKLIAGAARDVGRRRAGSGPVGASGPQRPPGHPVSGLDRGRRVAHHAPGARRVVLDHPRGDEKRRNALGSQYHNHRGRHIQGSREGGRRRRRSRIRTRRGSTPRRRYGARLHEGACFAPGRCRQPGVRIGRRHEGGGTSALAGKPAL</sequence>
<feature type="compositionally biased region" description="Basic residues" evidence="1">
    <location>
        <begin position="127"/>
        <end position="160"/>
    </location>
</feature>
<keyword evidence="2" id="KW-0808">Transferase</keyword>
<accession>A0A6J4QYF7</accession>
<dbReference type="AlphaFoldDB" id="A0A6J4QYF7"/>
<feature type="non-terminal residue" evidence="2">
    <location>
        <position position="201"/>
    </location>
</feature>
<feature type="compositionally biased region" description="Basic and acidic residues" evidence="1">
    <location>
        <begin position="44"/>
        <end position="55"/>
    </location>
</feature>
<evidence type="ECO:0000313" key="2">
    <source>
        <dbReference type="EMBL" id="CAA9458702.1"/>
    </source>
</evidence>
<feature type="compositionally biased region" description="Basic and acidic residues" evidence="1">
    <location>
        <begin position="23"/>
        <end position="33"/>
    </location>
</feature>
<name>A0A6J4QYF7_9ACTN</name>
<organism evidence="2">
    <name type="scientific">uncultured Rubrobacteraceae bacterium</name>
    <dbReference type="NCBI Taxonomy" id="349277"/>
    <lineage>
        <taxon>Bacteria</taxon>
        <taxon>Bacillati</taxon>
        <taxon>Actinomycetota</taxon>
        <taxon>Rubrobacteria</taxon>
        <taxon>Rubrobacterales</taxon>
        <taxon>Rubrobacteraceae</taxon>
        <taxon>environmental samples</taxon>
    </lineage>
</organism>